<evidence type="ECO:0000313" key="2">
    <source>
        <dbReference type="Proteomes" id="UP000072741"/>
    </source>
</evidence>
<evidence type="ECO:0000313" key="1">
    <source>
        <dbReference type="EMBL" id="KTT15848.1"/>
    </source>
</evidence>
<gene>
    <name evidence="1" type="ORF">NS331_19505</name>
</gene>
<dbReference type="EMBL" id="LDSL01000132">
    <property type="protein sequence ID" value="KTT15848.1"/>
    <property type="molecule type" value="Genomic_DNA"/>
</dbReference>
<reference evidence="1 2" key="1">
    <citation type="journal article" date="2016" name="Front. Microbiol.">
        <title>Genomic Resource of Rice Seed Associated Bacteria.</title>
        <authorList>
            <person name="Midha S."/>
            <person name="Bansal K."/>
            <person name="Sharma S."/>
            <person name="Kumar N."/>
            <person name="Patil P.P."/>
            <person name="Chaudhry V."/>
            <person name="Patil P.B."/>
        </authorList>
    </citation>
    <scope>NUCLEOTIDE SEQUENCE [LARGE SCALE GENOMIC DNA]</scope>
    <source>
        <strain evidence="1 2">NS331</strain>
    </source>
</reference>
<name>A0A147GPF5_9BURK</name>
<dbReference type="RefSeq" id="WP_058643615.1">
    <property type="nucleotide sequence ID" value="NZ_LDSL01000132.1"/>
</dbReference>
<proteinExistence type="predicted"/>
<keyword evidence="2" id="KW-1185">Reference proteome</keyword>
<comment type="caution">
    <text evidence="1">The sequence shown here is derived from an EMBL/GenBank/DDBJ whole genome shotgun (WGS) entry which is preliminary data.</text>
</comment>
<organism evidence="1 2">
    <name type="scientific">Pseudacidovorax intermedius</name>
    <dbReference type="NCBI Taxonomy" id="433924"/>
    <lineage>
        <taxon>Bacteria</taxon>
        <taxon>Pseudomonadati</taxon>
        <taxon>Pseudomonadota</taxon>
        <taxon>Betaproteobacteria</taxon>
        <taxon>Burkholderiales</taxon>
        <taxon>Comamonadaceae</taxon>
        <taxon>Pseudacidovorax</taxon>
    </lineage>
</organism>
<accession>A0A147GPF5</accession>
<protein>
    <submittedName>
        <fullName evidence="1">Uncharacterized protein</fullName>
    </submittedName>
</protein>
<dbReference type="Proteomes" id="UP000072741">
    <property type="component" value="Unassembled WGS sequence"/>
</dbReference>
<sequence length="72" mass="7679">MTTTIRTLAAMAVDAQTRMQRLAIAERGGEYFDLGAVAHMRNAQRARLDVCAEHLAALPAANDAAMPALEPA</sequence>
<dbReference type="AlphaFoldDB" id="A0A147GPF5"/>